<dbReference type="STRING" id="131310.A0A0N4ZS03"/>
<evidence type="ECO:0000313" key="2">
    <source>
        <dbReference type="Proteomes" id="UP000038045"/>
    </source>
</evidence>
<reference evidence="3" key="1">
    <citation type="submission" date="2017-02" db="UniProtKB">
        <authorList>
            <consortium name="WormBaseParasite"/>
        </authorList>
    </citation>
    <scope>IDENTIFICATION</scope>
</reference>
<sequence>MSLSDYEADDEVQNLIIHKNNEKNYRHNRRRNDNEDMCLNEFKYHKNFCGTTNEICKEIIETDNIKGNNSCQEEECEDEIEDELIEVDKDYNSVFLGMAPNKNQILQYLASSNYARIKGGKGNDIQLTDISGFPLVDIWKKSECFRSKWILESYGRTILQIVDLETISSNYCFIGNIFKKCNNSSYIDNETPNSFNCNILCKNEMNTGNFESNKHNKVLKNHREVNGIDLYDEEIVINKNNKSKEQKNKCNEKGIEMEDKSLKCMNPSILNSTFNNNSHKKYVVITIEGEVLGYFSKGYPFFIYDKNKELIARLDCKNFILLNSSVSQENQSKTSFEGPTYDRINNITFNKSLFKESDVKIVTNGNFLNKTSHQKTPETSSTSLSQSIKAEGVSGRDIDSGNDKSDIKEENTSFIINENVQRNEKDKYNIIKKDIINDHEYIKNQGIIQEENKKKYEKIKINAKSQQITSVWDCYEITPEASNSNGRMVAKLVENRYIEFLSTPIKFSLKILILAASLQLSSMDDESIEWKLENRNNFNCNIM</sequence>
<dbReference type="Proteomes" id="UP000038045">
    <property type="component" value="Unplaced"/>
</dbReference>
<protein>
    <submittedName>
        <fullName evidence="3">TLDc domain-containing protein</fullName>
    </submittedName>
</protein>
<name>A0A0N4ZS03_PARTI</name>
<proteinExistence type="predicted"/>
<keyword evidence="2" id="KW-1185">Reference proteome</keyword>
<evidence type="ECO:0000256" key="1">
    <source>
        <dbReference type="SAM" id="MobiDB-lite"/>
    </source>
</evidence>
<organism evidence="2 3">
    <name type="scientific">Parastrongyloides trichosuri</name>
    <name type="common">Possum-specific nematode worm</name>
    <dbReference type="NCBI Taxonomy" id="131310"/>
    <lineage>
        <taxon>Eukaryota</taxon>
        <taxon>Metazoa</taxon>
        <taxon>Ecdysozoa</taxon>
        <taxon>Nematoda</taxon>
        <taxon>Chromadorea</taxon>
        <taxon>Rhabditida</taxon>
        <taxon>Tylenchina</taxon>
        <taxon>Panagrolaimomorpha</taxon>
        <taxon>Strongyloidoidea</taxon>
        <taxon>Strongyloididae</taxon>
        <taxon>Parastrongyloides</taxon>
    </lineage>
</organism>
<dbReference type="WBParaSite" id="PTRK_0001128500.1">
    <property type="protein sequence ID" value="PTRK_0001128500.1"/>
    <property type="gene ID" value="PTRK_0001128500"/>
</dbReference>
<feature type="region of interest" description="Disordered" evidence="1">
    <location>
        <begin position="370"/>
        <end position="406"/>
    </location>
</feature>
<feature type="compositionally biased region" description="Polar residues" evidence="1">
    <location>
        <begin position="377"/>
        <end position="388"/>
    </location>
</feature>
<accession>A0A0N4ZS03</accession>
<dbReference type="AlphaFoldDB" id="A0A0N4ZS03"/>
<evidence type="ECO:0000313" key="3">
    <source>
        <dbReference type="WBParaSite" id="PTRK_0001128500.1"/>
    </source>
</evidence>
<feature type="compositionally biased region" description="Basic and acidic residues" evidence="1">
    <location>
        <begin position="394"/>
        <end position="406"/>
    </location>
</feature>